<evidence type="ECO:0000256" key="1">
    <source>
        <dbReference type="ARBA" id="ARBA00004141"/>
    </source>
</evidence>
<gene>
    <name evidence="6" type="ORF">O3M35_011310</name>
</gene>
<dbReference type="AlphaFoldDB" id="A0AAW1CW44"/>
<feature type="transmembrane region" description="Helical" evidence="5">
    <location>
        <begin position="104"/>
        <end position="127"/>
    </location>
</feature>
<feature type="transmembrane region" description="Helical" evidence="5">
    <location>
        <begin position="205"/>
        <end position="224"/>
    </location>
</feature>
<organism evidence="6 7">
    <name type="scientific">Rhynocoris fuscipes</name>
    <dbReference type="NCBI Taxonomy" id="488301"/>
    <lineage>
        <taxon>Eukaryota</taxon>
        <taxon>Metazoa</taxon>
        <taxon>Ecdysozoa</taxon>
        <taxon>Arthropoda</taxon>
        <taxon>Hexapoda</taxon>
        <taxon>Insecta</taxon>
        <taxon>Pterygota</taxon>
        <taxon>Neoptera</taxon>
        <taxon>Paraneoptera</taxon>
        <taxon>Hemiptera</taxon>
        <taxon>Heteroptera</taxon>
        <taxon>Panheteroptera</taxon>
        <taxon>Cimicomorpha</taxon>
        <taxon>Reduviidae</taxon>
        <taxon>Harpactorinae</taxon>
        <taxon>Harpactorini</taxon>
        <taxon>Rhynocoris</taxon>
    </lineage>
</organism>
<evidence type="ECO:0000313" key="7">
    <source>
        <dbReference type="Proteomes" id="UP001461498"/>
    </source>
</evidence>
<dbReference type="InterPro" id="IPR011701">
    <property type="entry name" value="MFS"/>
</dbReference>
<keyword evidence="4 5" id="KW-0472">Membrane</keyword>
<dbReference type="PANTHER" id="PTHR11662:SF399">
    <property type="entry name" value="FI19708P1-RELATED"/>
    <property type="match status" value="1"/>
</dbReference>
<keyword evidence="3 5" id="KW-1133">Transmembrane helix</keyword>
<evidence type="ECO:0000313" key="6">
    <source>
        <dbReference type="EMBL" id="KAK9502552.1"/>
    </source>
</evidence>
<comment type="caution">
    <text evidence="6">The sequence shown here is derived from an EMBL/GenBank/DDBJ whole genome shotgun (WGS) entry which is preliminary data.</text>
</comment>
<feature type="transmembrane region" description="Helical" evidence="5">
    <location>
        <begin position="133"/>
        <end position="158"/>
    </location>
</feature>
<dbReference type="GO" id="GO:0016020">
    <property type="term" value="C:membrane"/>
    <property type="evidence" value="ECO:0007669"/>
    <property type="project" value="UniProtKB-SubCell"/>
</dbReference>
<evidence type="ECO:0000256" key="5">
    <source>
        <dbReference type="SAM" id="Phobius"/>
    </source>
</evidence>
<dbReference type="Proteomes" id="UP001461498">
    <property type="component" value="Unassembled WGS sequence"/>
</dbReference>
<protein>
    <recommendedName>
        <fullName evidence="8">Sialin</fullName>
    </recommendedName>
</protein>
<dbReference type="InterPro" id="IPR050382">
    <property type="entry name" value="MFS_Na/Anion_cotransporter"/>
</dbReference>
<dbReference type="Gene3D" id="1.20.1250.20">
    <property type="entry name" value="MFS general substrate transporter like domains"/>
    <property type="match status" value="1"/>
</dbReference>
<dbReference type="EMBL" id="JAPXFL010000008">
    <property type="protein sequence ID" value="KAK9502552.1"/>
    <property type="molecule type" value="Genomic_DNA"/>
</dbReference>
<proteinExistence type="predicted"/>
<evidence type="ECO:0000256" key="4">
    <source>
        <dbReference type="ARBA" id="ARBA00023136"/>
    </source>
</evidence>
<dbReference type="SUPFAM" id="SSF103473">
    <property type="entry name" value="MFS general substrate transporter"/>
    <property type="match status" value="1"/>
</dbReference>
<dbReference type="PANTHER" id="PTHR11662">
    <property type="entry name" value="SOLUTE CARRIER FAMILY 17"/>
    <property type="match status" value="1"/>
</dbReference>
<dbReference type="GO" id="GO:0022857">
    <property type="term" value="F:transmembrane transporter activity"/>
    <property type="evidence" value="ECO:0007669"/>
    <property type="project" value="InterPro"/>
</dbReference>
<dbReference type="InterPro" id="IPR036259">
    <property type="entry name" value="MFS_trans_sf"/>
</dbReference>
<evidence type="ECO:0000256" key="2">
    <source>
        <dbReference type="ARBA" id="ARBA00022692"/>
    </source>
</evidence>
<accession>A0AAW1CW44</accession>
<keyword evidence="7" id="KW-1185">Reference proteome</keyword>
<feature type="transmembrane region" description="Helical" evidence="5">
    <location>
        <begin position="77"/>
        <end position="97"/>
    </location>
</feature>
<feature type="transmembrane region" description="Helical" evidence="5">
    <location>
        <begin position="12"/>
        <end position="35"/>
    </location>
</feature>
<name>A0AAW1CW44_9HEMI</name>
<evidence type="ECO:0000256" key="3">
    <source>
        <dbReference type="ARBA" id="ARBA00022989"/>
    </source>
</evidence>
<dbReference type="GO" id="GO:0006820">
    <property type="term" value="P:monoatomic anion transport"/>
    <property type="evidence" value="ECO:0007669"/>
    <property type="project" value="TreeGrafter"/>
</dbReference>
<comment type="subcellular location">
    <subcellularLocation>
        <location evidence="1">Membrane</location>
        <topology evidence="1">Multi-pass membrane protein</topology>
    </subcellularLocation>
</comment>
<evidence type="ECO:0008006" key="8">
    <source>
        <dbReference type="Google" id="ProtNLM"/>
    </source>
</evidence>
<sequence length="233" mass="26835">MLLKIRLAERHFVAILCCLGLTFSYIMRFCLSLAITEMARPAFVKEDPDACPYPDSSTNESRNVTYPYEWTEWKQGVILSSFFWGYVLTQIPGALIAEKRGPKVVLVGGVGLTSVFTLFTPFLLHNWDWTGLIISRIVIGLAQGVVYAALHTIVAYWIPQEERSTWATVVFSANMFRFPCRQYDIYVEYKFNYDKISRKMGCSILYLWVIWNVMVINISFYNVFNTTGSSKTF</sequence>
<dbReference type="Pfam" id="PF07690">
    <property type="entry name" value="MFS_1"/>
    <property type="match status" value="1"/>
</dbReference>
<reference evidence="6 7" key="1">
    <citation type="submission" date="2022-12" db="EMBL/GenBank/DDBJ databases">
        <title>Chromosome-level genome assembly of true bugs.</title>
        <authorList>
            <person name="Ma L."/>
            <person name="Li H."/>
        </authorList>
    </citation>
    <scope>NUCLEOTIDE SEQUENCE [LARGE SCALE GENOMIC DNA]</scope>
    <source>
        <strain evidence="6">Lab_2022b</strain>
    </source>
</reference>
<keyword evidence="2 5" id="KW-0812">Transmembrane</keyword>